<proteinExistence type="predicted"/>
<organism evidence="2 3">
    <name type="scientific">Sinosporangium siamense</name>
    <dbReference type="NCBI Taxonomy" id="1367973"/>
    <lineage>
        <taxon>Bacteria</taxon>
        <taxon>Bacillati</taxon>
        <taxon>Actinomycetota</taxon>
        <taxon>Actinomycetes</taxon>
        <taxon>Streptosporangiales</taxon>
        <taxon>Streptosporangiaceae</taxon>
        <taxon>Sinosporangium</taxon>
    </lineage>
</organism>
<feature type="region of interest" description="Disordered" evidence="1">
    <location>
        <begin position="30"/>
        <end position="53"/>
    </location>
</feature>
<reference evidence="2" key="1">
    <citation type="submission" date="2021-01" db="EMBL/GenBank/DDBJ databases">
        <title>Whole genome shotgun sequence of Sinosporangium siamense NBRC 109515.</title>
        <authorList>
            <person name="Komaki H."/>
            <person name="Tamura T."/>
        </authorList>
    </citation>
    <scope>NUCLEOTIDE SEQUENCE</scope>
    <source>
        <strain evidence="2">NBRC 109515</strain>
    </source>
</reference>
<dbReference type="EMBL" id="BOOW01000022">
    <property type="protein sequence ID" value="GII93465.1"/>
    <property type="molecule type" value="Genomic_DNA"/>
</dbReference>
<protein>
    <submittedName>
        <fullName evidence="2">Uncharacterized protein</fullName>
    </submittedName>
</protein>
<keyword evidence="3" id="KW-1185">Reference proteome</keyword>
<evidence type="ECO:0000256" key="1">
    <source>
        <dbReference type="SAM" id="MobiDB-lite"/>
    </source>
</evidence>
<evidence type="ECO:0000313" key="3">
    <source>
        <dbReference type="Proteomes" id="UP000606172"/>
    </source>
</evidence>
<accession>A0A919V5W9</accession>
<dbReference type="RefSeq" id="WP_204026918.1">
    <property type="nucleotide sequence ID" value="NZ_BOOW01000022.1"/>
</dbReference>
<evidence type="ECO:0000313" key="2">
    <source>
        <dbReference type="EMBL" id="GII93465.1"/>
    </source>
</evidence>
<comment type="caution">
    <text evidence="2">The sequence shown here is derived from an EMBL/GenBank/DDBJ whole genome shotgun (WGS) entry which is preliminary data.</text>
</comment>
<feature type="compositionally biased region" description="Basic and acidic residues" evidence="1">
    <location>
        <begin position="30"/>
        <end position="43"/>
    </location>
</feature>
<sequence length="53" mass="6320">MGPELHLQLILNRVDELREEAARHRRVREAIKSRKNRTGEVRRRSLFGRTPNT</sequence>
<gene>
    <name evidence="2" type="ORF">Ssi02_36960</name>
</gene>
<name>A0A919V5W9_9ACTN</name>
<dbReference type="AlphaFoldDB" id="A0A919V5W9"/>
<dbReference type="Proteomes" id="UP000606172">
    <property type="component" value="Unassembled WGS sequence"/>
</dbReference>